<keyword evidence="9" id="KW-0862">Zinc</keyword>
<dbReference type="GeneID" id="107788851"/>
<evidence type="ECO:0000256" key="12">
    <source>
        <dbReference type="ARBA" id="ARBA00049117"/>
    </source>
</evidence>
<dbReference type="SUPFAM" id="SSF52540">
    <property type="entry name" value="P-loop containing nucleoside triphosphate hydrolases"/>
    <property type="match status" value="1"/>
</dbReference>
<dbReference type="RefSeq" id="XP_016466068.1">
    <property type="nucleotide sequence ID" value="XM_016610582.1"/>
</dbReference>
<organism evidence="14 15">
    <name type="scientific">Nicotiana tabacum</name>
    <name type="common">Common tobacco</name>
    <dbReference type="NCBI Taxonomy" id="4097"/>
    <lineage>
        <taxon>Eukaryota</taxon>
        <taxon>Viridiplantae</taxon>
        <taxon>Streptophyta</taxon>
        <taxon>Embryophyta</taxon>
        <taxon>Tracheophyta</taxon>
        <taxon>Spermatophyta</taxon>
        <taxon>Magnoliopsida</taxon>
        <taxon>eudicotyledons</taxon>
        <taxon>Gunneridae</taxon>
        <taxon>Pentapetalae</taxon>
        <taxon>asterids</taxon>
        <taxon>lamiids</taxon>
        <taxon>Solanales</taxon>
        <taxon>Solanaceae</taxon>
        <taxon>Nicotianoideae</taxon>
        <taxon>Nicotianeae</taxon>
        <taxon>Nicotiana</taxon>
    </lineage>
</organism>
<reference evidence="15" key="2">
    <citation type="submission" date="2025-08" db="UniProtKB">
        <authorList>
            <consortium name="RefSeq"/>
        </authorList>
    </citation>
    <scope>IDENTIFICATION</scope>
    <source>
        <tissue evidence="15">Leaf</tissue>
    </source>
</reference>
<evidence type="ECO:0000256" key="8">
    <source>
        <dbReference type="ARBA" id="ARBA00022801"/>
    </source>
</evidence>
<dbReference type="PRINTS" id="PR00315">
    <property type="entry name" value="ELONGATNFCT"/>
</dbReference>
<keyword evidence="14" id="KW-1185">Reference proteome</keyword>
<evidence type="ECO:0000256" key="1">
    <source>
        <dbReference type="ARBA" id="ARBA00003982"/>
    </source>
</evidence>
<dbReference type="PANTHER" id="PTHR23115">
    <property type="entry name" value="TRANSLATION FACTOR"/>
    <property type="match status" value="1"/>
</dbReference>
<dbReference type="SUPFAM" id="SSF50465">
    <property type="entry name" value="EF-Tu/eEF-1alpha/eIF2-gamma C-terminal domain"/>
    <property type="match status" value="1"/>
</dbReference>
<dbReference type="FunFam" id="3.40.50.300:FF:000204">
    <property type="entry name" value="Translation elongation factor Tu"/>
    <property type="match status" value="1"/>
</dbReference>
<dbReference type="SUPFAM" id="SSF90209">
    <property type="entry name" value="Ran binding protein zinc finger-like"/>
    <property type="match status" value="1"/>
</dbReference>
<dbReference type="SUPFAM" id="SSF50447">
    <property type="entry name" value="Translation proteins"/>
    <property type="match status" value="1"/>
</dbReference>
<dbReference type="FunFam" id="2.40.30.10:FF:000020">
    <property type="entry name" value="Translation elongation factor EF-1"/>
    <property type="match status" value="1"/>
</dbReference>
<dbReference type="InterPro" id="IPR001876">
    <property type="entry name" value="Znf_RanBP2"/>
</dbReference>
<keyword evidence="5" id="KW-0479">Metal-binding</keyword>
<dbReference type="GO" id="GO:0003924">
    <property type="term" value="F:GTPase activity"/>
    <property type="evidence" value="ECO:0007669"/>
    <property type="project" value="InterPro"/>
</dbReference>
<accession>A0A1S3ZP82</accession>
<dbReference type="InterPro" id="IPR050100">
    <property type="entry name" value="TRAFAC_GTPase_members"/>
</dbReference>
<comment type="catalytic activity">
    <reaction evidence="12">
        <text>GTP + H2O = GDP + phosphate + H(+)</text>
        <dbReference type="Rhea" id="RHEA:19669"/>
        <dbReference type="ChEBI" id="CHEBI:15377"/>
        <dbReference type="ChEBI" id="CHEBI:15378"/>
        <dbReference type="ChEBI" id="CHEBI:37565"/>
        <dbReference type="ChEBI" id="CHEBI:43474"/>
        <dbReference type="ChEBI" id="CHEBI:58189"/>
    </reaction>
    <physiologicalReaction direction="left-to-right" evidence="12">
        <dbReference type="Rhea" id="RHEA:19670"/>
    </physiologicalReaction>
</comment>
<keyword evidence="6" id="KW-0547">Nucleotide-binding</keyword>
<evidence type="ECO:0000313" key="15">
    <source>
        <dbReference type="RefSeq" id="XP_016466068.2"/>
    </source>
</evidence>
<dbReference type="CDD" id="cd04093">
    <property type="entry name" value="HBS1_C_III"/>
    <property type="match status" value="1"/>
</dbReference>
<evidence type="ECO:0000256" key="11">
    <source>
        <dbReference type="ARBA" id="ARBA00023134"/>
    </source>
</evidence>
<evidence type="ECO:0000313" key="14">
    <source>
        <dbReference type="Proteomes" id="UP000790787"/>
    </source>
</evidence>
<evidence type="ECO:0000256" key="7">
    <source>
        <dbReference type="ARBA" id="ARBA00022771"/>
    </source>
</evidence>
<dbReference type="GO" id="GO:0006412">
    <property type="term" value="P:translation"/>
    <property type="evidence" value="ECO:0007669"/>
    <property type="project" value="UniProtKB-KW"/>
</dbReference>
<dbReference type="PROSITE" id="PS51722">
    <property type="entry name" value="G_TR_2"/>
    <property type="match status" value="1"/>
</dbReference>
<reference evidence="14" key="1">
    <citation type="journal article" date="2014" name="Nat. Commun.">
        <title>The tobacco genome sequence and its comparison with those of tomato and potato.</title>
        <authorList>
            <person name="Sierro N."/>
            <person name="Battey J.N."/>
            <person name="Ouadi S."/>
            <person name="Bakaher N."/>
            <person name="Bovet L."/>
            <person name="Willig A."/>
            <person name="Goepfert S."/>
            <person name="Peitsch M.C."/>
            <person name="Ivanov N.V."/>
        </authorList>
    </citation>
    <scope>NUCLEOTIDE SEQUENCE [LARGE SCALE GENOMIC DNA]</scope>
</reference>
<evidence type="ECO:0000256" key="2">
    <source>
        <dbReference type="ARBA" id="ARBA00004496"/>
    </source>
</evidence>
<dbReference type="GO" id="GO:0005737">
    <property type="term" value="C:cytoplasm"/>
    <property type="evidence" value="ECO:0007669"/>
    <property type="project" value="UniProtKB-SubCell"/>
</dbReference>
<sequence length="689" mass="75193">MPRKVNYGVNYEEDFDDYEDYGYDCDDGCGYAEEDGTPPETRSKQELDNAGVWRCPICTFDNEDTMNACDICGVLRHPLVKNCAGSKENAVGGICKDSGASVMAKSLFASLLLQKPKKAVNFEAQNYSFKTEDCFNLYKPGNMCGHFHDLHTAFCSQSHCKIDIVPFKFDPQSPDDSVLSGIIPSRLRPKADTDKVLQLNVPSNNKQLSTEVKKDLAAEGHPSSYTSLAKDDLKDSDSSSKTRGNDGVTSNLNDMSISSKPRSVDTRKSDSATSSSKNKPQKGVQPPQKEDNFNQLNLAIGKGPFAYAWALDESAEERERGITMTVGVAYFNTKCYRVVLLDSPGHRDFVPNMISGATQADAAILVIDASVGAFEAGIDATGGQTREHAQLIKSFGVDQIIIAVNKMDAAGYSKERFNAIKKQLGTFLRACKFKDSSVVWIPVSAMENQNLVTGPSEARLSSWFQGPCLLDAIDSLQLPQRDYSKPFLLPICDVVRAQSQGQVSICGKLERGALQTGNEVQVLLMPSREMATVRSLECDSQVCNSAKAGDSVTINLQGIDANHVMEGGVLCHPEFPVPVANHLELKVLILDNSIPILIGSQLEFLVHHVKEAARVVRILSLIDPKTGKETKKSPRCLLAKQNAIIEVVLQGMVCIDEHSNCKALGRVSLRSSGRTVALGLVTRIIVKKE</sequence>
<gene>
    <name evidence="15" type="primary">LOC107788851</name>
</gene>
<keyword evidence="11" id="KW-0342">GTP-binding</keyword>
<comment type="similarity">
    <text evidence="3">Belongs to the TRAFAC class translation factor GTPase superfamily. Classic translation factor GTPase family. EF-Tu/EF-1A subfamily.</text>
</comment>
<keyword evidence="8" id="KW-0378">Hydrolase</keyword>
<dbReference type="InterPro" id="IPR054696">
    <property type="entry name" value="GTP-eEF1A_C"/>
</dbReference>
<evidence type="ECO:0000256" key="4">
    <source>
        <dbReference type="ARBA" id="ARBA00022490"/>
    </source>
</evidence>
<dbReference type="InterPro" id="IPR027417">
    <property type="entry name" value="P-loop_NTPase"/>
</dbReference>
<proteinExistence type="inferred from homology"/>
<dbReference type="Gene3D" id="2.40.30.10">
    <property type="entry name" value="Translation factors"/>
    <property type="match status" value="2"/>
</dbReference>
<evidence type="ECO:0000256" key="5">
    <source>
        <dbReference type="ARBA" id="ARBA00022723"/>
    </source>
</evidence>
<comment type="subcellular location">
    <subcellularLocation>
        <location evidence="2">Cytoplasm</location>
    </subcellularLocation>
</comment>
<dbReference type="InterPro" id="IPR000795">
    <property type="entry name" value="T_Tr_GTP-bd_dom"/>
</dbReference>
<dbReference type="GO" id="GO:0008270">
    <property type="term" value="F:zinc ion binding"/>
    <property type="evidence" value="ECO:0007669"/>
    <property type="project" value="UniProtKB-KW"/>
</dbReference>
<evidence type="ECO:0000256" key="6">
    <source>
        <dbReference type="ARBA" id="ARBA00022741"/>
    </source>
</evidence>
<dbReference type="RefSeq" id="XP_016466068.2">
    <property type="nucleotide sequence ID" value="XM_016610582.2"/>
</dbReference>
<dbReference type="InterPro" id="IPR009000">
    <property type="entry name" value="Transl_B-barrel_sf"/>
</dbReference>
<evidence type="ECO:0000256" key="13">
    <source>
        <dbReference type="PROSITE-ProRule" id="PRU00322"/>
    </source>
</evidence>
<dbReference type="GO" id="GO:0005525">
    <property type="term" value="F:GTP binding"/>
    <property type="evidence" value="ECO:0007669"/>
    <property type="project" value="UniProtKB-KW"/>
</dbReference>
<dbReference type="AlphaFoldDB" id="A0A1S3ZP82"/>
<protein>
    <submittedName>
        <fullName evidence="15">Uncharacterized protein LOC107788851 isoform X2</fullName>
    </submittedName>
</protein>
<dbReference type="Pfam" id="PF22594">
    <property type="entry name" value="GTP-eEF1A_C"/>
    <property type="match status" value="1"/>
</dbReference>
<dbReference type="PROSITE" id="PS01358">
    <property type="entry name" value="ZF_RANBP2_1"/>
    <property type="match status" value="1"/>
</dbReference>
<dbReference type="Pfam" id="PF00009">
    <property type="entry name" value="GTP_EFTU"/>
    <property type="match status" value="1"/>
</dbReference>
<dbReference type="SMART" id="SM00547">
    <property type="entry name" value="ZnF_RBZ"/>
    <property type="match status" value="1"/>
</dbReference>
<keyword evidence="7 13" id="KW-0863">Zinc-finger</keyword>
<keyword evidence="10" id="KW-0648">Protein biosynthesis</keyword>
<keyword evidence="4" id="KW-0963">Cytoplasm</keyword>
<dbReference type="InterPro" id="IPR036443">
    <property type="entry name" value="Znf_RanBP2_sf"/>
</dbReference>
<dbReference type="PROSITE" id="PS50199">
    <property type="entry name" value="ZF_RANBP2_2"/>
    <property type="match status" value="1"/>
</dbReference>
<comment type="function">
    <text evidence="1">This protein promotes the GTP-dependent binding of aminoacyl-tRNA to the A-site of ribosomes during protein biosynthesis.</text>
</comment>
<evidence type="ECO:0000256" key="10">
    <source>
        <dbReference type="ARBA" id="ARBA00022917"/>
    </source>
</evidence>
<dbReference type="OrthoDB" id="342024at2759"/>
<dbReference type="Gene3D" id="3.40.50.300">
    <property type="entry name" value="P-loop containing nucleotide triphosphate hydrolases"/>
    <property type="match status" value="1"/>
</dbReference>
<evidence type="ECO:0000256" key="3">
    <source>
        <dbReference type="ARBA" id="ARBA00007249"/>
    </source>
</evidence>
<name>A0A1S3ZP82_TOBAC</name>
<dbReference type="Proteomes" id="UP000790787">
    <property type="component" value="Chromosome 4"/>
</dbReference>
<dbReference type="FunFam" id="2.40.30.10:FF:000060">
    <property type="entry name" value="elongation factor 1-alpha isoform X4"/>
    <property type="match status" value="1"/>
</dbReference>
<dbReference type="InterPro" id="IPR009001">
    <property type="entry name" value="Transl_elong_EF1A/Init_IF2_C"/>
</dbReference>
<evidence type="ECO:0000256" key="9">
    <source>
        <dbReference type="ARBA" id="ARBA00022833"/>
    </source>
</evidence>